<organism evidence="2 3">
    <name type="scientific">Mycolicibacterium vanbaalenii (strain DSM 7251 / JCM 13017 / BCRC 16820 / KCTC 9966 / NRRL B-24157 / PYR-1)</name>
    <name type="common">Mycobacterium vanbaalenii</name>
    <dbReference type="NCBI Taxonomy" id="350058"/>
    <lineage>
        <taxon>Bacteria</taxon>
        <taxon>Bacillati</taxon>
        <taxon>Actinomycetota</taxon>
        <taxon>Actinomycetes</taxon>
        <taxon>Mycobacteriales</taxon>
        <taxon>Mycobacteriaceae</taxon>
        <taxon>Mycolicibacterium</taxon>
    </lineage>
</organism>
<protein>
    <submittedName>
        <fullName evidence="2">Uncharacterized protein</fullName>
    </submittedName>
</protein>
<dbReference type="AlphaFoldDB" id="A1TGL4"/>
<feature type="region of interest" description="Disordered" evidence="1">
    <location>
        <begin position="1"/>
        <end position="20"/>
    </location>
</feature>
<dbReference type="KEGG" id="mva:Mvan_5548"/>
<keyword evidence="3" id="KW-1185">Reference proteome</keyword>
<accession>A1TGL4</accession>
<dbReference type="Proteomes" id="UP000009159">
    <property type="component" value="Chromosome"/>
</dbReference>
<reference evidence="2" key="1">
    <citation type="submission" date="2006-12" db="EMBL/GenBank/DDBJ databases">
        <title>Complete sequence of Mycobacterium vanbaalenii PYR-1.</title>
        <authorList>
            <consortium name="US DOE Joint Genome Institute"/>
            <person name="Copeland A."/>
            <person name="Lucas S."/>
            <person name="Lapidus A."/>
            <person name="Barry K."/>
            <person name="Detter J.C."/>
            <person name="Glavina del Rio T."/>
            <person name="Hammon N."/>
            <person name="Israni S."/>
            <person name="Dalin E."/>
            <person name="Tice H."/>
            <person name="Pitluck S."/>
            <person name="Singan V."/>
            <person name="Schmutz J."/>
            <person name="Larimer F."/>
            <person name="Land M."/>
            <person name="Hauser L."/>
            <person name="Kyrpides N."/>
            <person name="Anderson I.J."/>
            <person name="Miller C."/>
            <person name="Richardson P."/>
        </authorList>
    </citation>
    <scope>NUCLEOTIDE SEQUENCE [LARGE SCALE GENOMIC DNA]</scope>
    <source>
        <strain evidence="2">PYR-1</strain>
    </source>
</reference>
<evidence type="ECO:0000313" key="2">
    <source>
        <dbReference type="EMBL" id="ABM16314.1"/>
    </source>
</evidence>
<evidence type="ECO:0000313" key="3">
    <source>
        <dbReference type="Proteomes" id="UP000009159"/>
    </source>
</evidence>
<sequence>MAENPLLSPCAGGRRHPDELGHQRIRFTRPARHNDLAGRYPLDGHGDQTCAHRAPPVRRGRIDRTSSARRADEGLSGCEILRRHRLAARQRMLSWHHQHPRLLVEHGDPGVVHRNEQRVPSHQHVNRTFSEGPLLVAHPMGRLGEPEEIAKAIG</sequence>
<dbReference type="EMBL" id="CP000511">
    <property type="protein sequence ID" value="ABM16314.1"/>
    <property type="molecule type" value="Genomic_DNA"/>
</dbReference>
<dbReference type="STRING" id="350058.Mvan_5548"/>
<evidence type="ECO:0000256" key="1">
    <source>
        <dbReference type="SAM" id="MobiDB-lite"/>
    </source>
</evidence>
<name>A1TGL4_MYCVP</name>
<gene>
    <name evidence="2" type="ordered locus">Mvan_5548</name>
</gene>
<proteinExistence type="predicted"/>
<dbReference type="HOGENOM" id="CLU_1702342_0_0_11"/>